<keyword evidence="5" id="KW-1133">Transmembrane helix</keyword>
<keyword evidence="5" id="KW-0812">Transmembrane</keyword>
<keyword evidence="5" id="KW-0472">Membrane</keyword>
<reference evidence="7 8" key="1">
    <citation type="submission" date="2011-08" db="EMBL/GenBank/DDBJ databases">
        <title>The Genome Sequence of Clostridium hathewayi WAL-18680.</title>
        <authorList>
            <consortium name="The Broad Institute Genome Sequencing Platform"/>
            <person name="Earl A."/>
            <person name="Ward D."/>
            <person name="Feldgarden M."/>
            <person name="Gevers D."/>
            <person name="Finegold S.M."/>
            <person name="Summanen P.H."/>
            <person name="Molitoris D.R."/>
            <person name="Song M."/>
            <person name="Daigneault M."/>
            <person name="Allen-Vercoe E."/>
            <person name="Young S.K."/>
            <person name="Zeng Q."/>
            <person name="Gargeya S."/>
            <person name="Fitzgerald M."/>
            <person name="Haas B."/>
            <person name="Abouelleil A."/>
            <person name="Alvarado L."/>
            <person name="Arachchi H.M."/>
            <person name="Berlin A."/>
            <person name="Brown A."/>
            <person name="Chapman S.B."/>
            <person name="Chen Z."/>
            <person name="Dunbar C."/>
            <person name="Freedman E."/>
            <person name="Gearin G."/>
            <person name="Gellesch M."/>
            <person name="Goldberg J."/>
            <person name="Griggs A."/>
            <person name="Gujja S."/>
            <person name="Heiman D."/>
            <person name="Howarth C."/>
            <person name="Larson L."/>
            <person name="Lui A."/>
            <person name="MacDonald P.J.P."/>
            <person name="Montmayeur A."/>
            <person name="Murphy C."/>
            <person name="Neiman D."/>
            <person name="Pearson M."/>
            <person name="Priest M."/>
            <person name="Roberts A."/>
            <person name="Saif S."/>
            <person name="Shea T."/>
            <person name="Shenoy N."/>
            <person name="Sisk P."/>
            <person name="Stolte C."/>
            <person name="Sykes S."/>
            <person name="Wortman J."/>
            <person name="Nusbaum C."/>
            <person name="Birren B."/>
        </authorList>
    </citation>
    <scope>NUCLEOTIDE SEQUENCE [LARGE SCALE GENOMIC DNA]</scope>
    <source>
        <strain evidence="7 8">WAL-18680</strain>
    </source>
</reference>
<dbReference type="InterPro" id="IPR036890">
    <property type="entry name" value="HATPase_C_sf"/>
</dbReference>
<dbReference type="Gene3D" id="3.30.450.20">
    <property type="entry name" value="PAS domain"/>
    <property type="match status" value="1"/>
</dbReference>
<keyword evidence="8" id="KW-1185">Reference proteome</keyword>
<dbReference type="Pfam" id="PF02518">
    <property type="entry name" value="HATPase_c"/>
    <property type="match status" value="1"/>
</dbReference>
<keyword evidence="4" id="KW-0418">Kinase</keyword>
<feature type="transmembrane region" description="Helical" evidence="5">
    <location>
        <begin position="293"/>
        <end position="317"/>
    </location>
</feature>
<evidence type="ECO:0000313" key="7">
    <source>
        <dbReference type="EMBL" id="EHI60934.1"/>
    </source>
</evidence>
<comment type="caution">
    <text evidence="7">The sequence shown here is derived from an EMBL/GenBank/DDBJ whole genome shotgun (WGS) entry which is preliminary data.</text>
</comment>
<dbReference type="InterPro" id="IPR050640">
    <property type="entry name" value="Bact_2-comp_sensor_kinase"/>
</dbReference>
<dbReference type="GO" id="GO:0016020">
    <property type="term" value="C:membrane"/>
    <property type="evidence" value="ECO:0007669"/>
    <property type="project" value="UniProtKB-SubCell"/>
</dbReference>
<evidence type="ECO:0000259" key="6">
    <source>
        <dbReference type="PROSITE" id="PS50885"/>
    </source>
</evidence>
<dbReference type="InterPro" id="IPR010559">
    <property type="entry name" value="Sig_transdc_His_kin_internal"/>
</dbReference>
<comment type="subcellular location">
    <subcellularLocation>
        <location evidence="1">Membrane</location>
    </subcellularLocation>
</comment>
<dbReference type="RefSeq" id="WP_006778985.1">
    <property type="nucleotide sequence ID" value="NZ_CP040506.1"/>
</dbReference>
<evidence type="ECO:0000256" key="4">
    <source>
        <dbReference type="ARBA" id="ARBA00022777"/>
    </source>
</evidence>
<organism evidence="7 8">
    <name type="scientific">Hungatella hathewayi WAL-18680</name>
    <dbReference type="NCBI Taxonomy" id="742737"/>
    <lineage>
        <taxon>Bacteria</taxon>
        <taxon>Bacillati</taxon>
        <taxon>Bacillota</taxon>
        <taxon>Clostridia</taxon>
        <taxon>Lachnospirales</taxon>
        <taxon>Lachnospiraceae</taxon>
        <taxon>Hungatella</taxon>
    </lineage>
</organism>
<dbReference type="InterPro" id="IPR003660">
    <property type="entry name" value="HAMP_dom"/>
</dbReference>
<gene>
    <name evidence="7" type="ORF">HMPREF9473_00999</name>
</gene>
<sequence length="589" mass="66754">MKTLWKNVFGSLQKTIFAVILVLIVVPTTLLGVISYGQYRKIITANARTLNLSNTSQIASNIEGILKNIRNSSLSFYQNDMVRDYLLAKEPRQVEDAWYSLNQYTLNQLAYEEYIYAVDFVRMDGQQYSSSSVTEGISEEVREILLAKDGGAVFRTDVRVADYGDLKSDELYGYARCIHDINDIGTPIGFQQIYLKKQELLRLLNDYRADGEEYYIVENGDVIISTDEETVGMPVTSVFPKLNLSEEYSSQQMKVDGAMVMTACARVKYPGWYVVKQISLSEIDGETAVVRQLLISAGILAVVLCAMAGFFLSRFVIRPLKELESSMKHIEEDNFKRKLPEEGYQELSLLARAFNRMSTRLDELVNRVYLAEIREKDAQIRAMQAYINPHFLYNTLDTICWMSRMEQAGETCKLIEALSKLFRASVKDTGKTTTVAAELEHIRNYIMIQECRHTDSIEFKTEAAEEVMNCETVRFVLQPLVENAIVHGLEPTGEQGTIWIKIYGEQGKLIMSVEDDGLDADVEELEGLLARYQEGLRGMGLSNVNDRIRLCYGEGYGIQFERREPKGLIVRVIQPLVAGGGQKEGGQYD</sequence>
<accession>G5IC16</accession>
<name>G5IC16_9FIRM</name>
<evidence type="ECO:0000256" key="3">
    <source>
        <dbReference type="ARBA" id="ARBA00022679"/>
    </source>
</evidence>
<dbReference type="Pfam" id="PF00672">
    <property type="entry name" value="HAMP"/>
    <property type="match status" value="1"/>
</dbReference>
<dbReference type="SUPFAM" id="SSF158472">
    <property type="entry name" value="HAMP domain-like"/>
    <property type="match status" value="1"/>
</dbReference>
<dbReference type="PANTHER" id="PTHR34220:SF7">
    <property type="entry name" value="SENSOR HISTIDINE KINASE YPDA"/>
    <property type="match status" value="1"/>
</dbReference>
<dbReference type="AlphaFoldDB" id="G5IC16"/>
<dbReference type="Gene3D" id="1.10.287.130">
    <property type="match status" value="1"/>
</dbReference>
<dbReference type="SMART" id="SM00304">
    <property type="entry name" value="HAMP"/>
    <property type="match status" value="1"/>
</dbReference>
<evidence type="ECO:0000256" key="2">
    <source>
        <dbReference type="ARBA" id="ARBA00022553"/>
    </source>
</evidence>
<protein>
    <recommendedName>
        <fullName evidence="6">HAMP domain-containing protein</fullName>
    </recommendedName>
</protein>
<dbReference type="OrthoDB" id="9809348at2"/>
<dbReference type="Gene3D" id="3.30.565.10">
    <property type="entry name" value="Histidine kinase-like ATPase, C-terminal domain"/>
    <property type="match status" value="1"/>
</dbReference>
<dbReference type="Pfam" id="PF06580">
    <property type="entry name" value="His_kinase"/>
    <property type="match status" value="1"/>
</dbReference>
<dbReference type="GO" id="GO:0000155">
    <property type="term" value="F:phosphorelay sensor kinase activity"/>
    <property type="evidence" value="ECO:0007669"/>
    <property type="project" value="InterPro"/>
</dbReference>
<dbReference type="PATRIC" id="fig|742737.3.peg.1000"/>
<dbReference type="EMBL" id="ADLN01000009">
    <property type="protein sequence ID" value="EHI60934.1"/>
    <property type="molecule type" value="Genomic_DNA"/>
</dbReference>
<dbReference type="CDD" id="cd06225">
    <property type="entry name" value="HAMP"/>
    <property type="match status" value="1"/>
</dbReference>
<dbReference type="PROSITE" id="PS50885">
    <property type="entry name" value="HAMP"/>
    <property type="match status" value="1"/>
</dbReference>
<dbReference type="InterPro" id="IPR003594">
    <property type="entry name" value="HATPase_dom"/>
</dbReference>
<feature type="domain" description="HAMP" evidence="6">
    <location>
        <begin position="314"/>
        <end position="366"/>
    </location>
</feature>
<evidence type="ECO:0000313" key="8">
    <source>
        <dbReference type="Proteomes" id="UP000005384"/>
    </source>
</evidence>
<dbReference type="SMART" id="SM00387">
    <property type="entry name" value="HATPase_c"/>
    <property type="match status" value="1"/>
</dbReference>
<proteinExistence type="predicted"/>
<dbReference type="PANTHER" id="PTHR34220">
    <property type="entry name" value="SENSOR HISTIDINE KINASE YPDA"/>
    <property type="match status" value="1"/>
</dbReference>
<evidence type="ECO:0000256" key="1">
    <source>
        <dbReference type="ARBA" id="ARBA00004370"/>
    </source>
</evidence>
<keyword evidence="2" id="KW-0597">Phosphoprotein</keyword>
<dbReference type="SUPFAM" id="SSF55874">
    <property type="entry name" value="ATPase domain of HSP90 chaperone/DNA topoisomerase II/histidine kinase"/>
    <property type="match status" value="1"/>
</dbReference>
<evidence type="ECO:0000256" key="5">
    <source>
        <dbReference type="SAM" id="Phobius"/>
    </source>
</evidence>
<keyword evidence="3" id="KW-0808">Transferase</keyword>
<feature type="transmembrane region" description="Helical" evidence="5">
    <location>
        <begin position="16"/>
        <end position="39"/>
    </location>
</feature>
<dbReference type="Proteomes" id="UP000005384">
    <property type="component" value="Unassembled WGS sequence"/>
</dbReference>
<dbReference type="HOGENOM" id="CLU_020473_6_1_9"/>